<proteinExistence type="inferred from homology"/>
<dbReference type="InterPro" id="IPR046346">
    <property type="entry name" value="Aminoacid_DH-like_N_sf"/>
</dbReference>
<reference evidence="12 13" key="1">
    <citation type="journal article" date="2016" name="Nat. Commun.">
        <title>Thousands of microbial genomes shed light on interconnected biogeochemical processes in an aquifer system.</title>
        <authorList>
            <person name="Anantharaman K."/>
            <person name="Brown C.T."/>
            <person name="Hug L.A."/>
            <person name="Sharon I."/>
            <person name="Castelle C.J."/>
            <person name="Probst A.J."/>
            <person name="Thomas B.C."/>
            <person name="Singh A."/>
            <person name="Wilkins M.J."/>
            <person name="Karaoz U."/>
            <person name="Brodie E.L."/>
            <person name="Williams K.H."/>
            <person name="Hubbard S.S."/>
            <person name="Banfield J.F."/>
        </authorList>
    </citation>
    <scope>NUCLEOTIDE SEQUENCE [LARGE SCALE GENOMIC DNA]</scope>
</reference>
<dbReference type="InterPro" id="IPR020631">
    <property type="entry name" value="THF_DH/CycHdrlase_NAD-bd_dom"/>
</dbReference>
<evidence type="ECO:0000313" key="12">
    <source>
        <dbReference type="EMBL" id="OGZ94266.1"/>
    </source>
</evidence>
<keyword evidence="5 9" id="KW-0521">NADP</keyword>
<dbReference type="GO" id="GO:0006164">
    <property type="term" value="P:purine nucleotide biosynthetic process"/>
    <property type="evidence" value="ECO:0007669"/>
    <property type="project" value="UniProtKB-KW"/>
</dbReference>
<protein>
    <recommendedName>
        <fullName evidence="9">Bifunctional protein FolD</fullName>
    </recommendedName>
    <domain>
        <recommendedName>
            <fullName evidence="9">Methylenetetrahydrofolate dehydrogenase</fullName>
            <ecNumber evidence="9">1.5.1.5</ecNumber>
        </recommendedName>
    </domain>
    <domain>
        <recommendedName>
            <fullName evidence="9">Methenyltetrahydrofolate cyclohydrolase</fullName>
            <ecNumber evidence="9">3.5.4.9</ecNumber>
        </recommendedName>
    </domain>
</protein>
<dbReference type="Pfam" id="PF02882">
    <property type="entry name" value="THF_DHG_CYH_C"/>
    <property type="match status" value="1"/>
</dbReference>
<comment type="caution">
    <text evidence="12">The sequence shown here is derived from an EMBL/GenBank/DDBJ whole genome shotgun (WGS) entry which is preliminary data.</text>
</comment>
<keyword evidence="9" id="KW-0028">Amino-acid biosynthesis</keyword>
<dbReference type="EMBL" id="MHQC01000039">
    <property type="protein sequence ID" value="OGZ94266.1"/>
    <property type="molecule type" value="Genomic_DNA"/>
</dbReference>
<dbReference type="GO" id="GO:0009086">
    <property type="term" value="P:methionine biosynthetic process"/>
    <property type="evidence" value="ECO:0007669"/>
    <property type="project" value="UniProtKB-KW"/>
</dbReference>
<dbReference type="GO" id="GO:0005829">
    <property type="term" value="C:cytosol"/>
    <property type="evidence" value="ECO:0007669"/>
    <property type="project" value="TreeGrafter"/>
</dbReference>
<keyword evidence="7 9" id="KW-0486">Methionine biosynthesis</keyword>
<comment type="catalytic activity">
    <reaction evidence="9">
        <text>(6R)-5,10-methenyltetrahydrofolate + H2O = (6R)-10-formyltetrahydrofolate + H(+)</text>
        <dbReference type="Rhea" id="RHEA:23700"/>
        <dbReference type="ChEBI" id="CHEBI:15377"/>
        <dbReference type="ChEBI" id="CHEBI:15378"/>
        <dbReference type="ChEBI" id="CHEBI:57455"/>
        <dbReference type="ChEBI" id="CHEBI:195366"/>
        <dbReference type="EC" id="3.5.4.9"/>
    </reaction>
</comment>
<dbReference type="GO" id="GO:0000105">
    <property type="term" value="P:L-histidine biosynthetic process"/>
    <property type="evidence" value="ECO:0007669"/>
    <property type="project" value="UniProtKB-KW"/>
</dbReference>
<evidence type="ECO:0000256" key="5">
    <source>
        <dbReference type="ARBA" id="ARBA00022857"/>
    </source>
</evidence>
<evidence type="ECO:0000259" key="10">
    <source>
        <dbReference type="Pfam" id="PF00763"/>
    </source>
</evidence>
<feature type="binding site" evidence="9">
    <location>
        <begin position="160"/>
        <end position="162"/>
    </location>
    <ligand>
        <name>NADP(+)</name>
        <dbReference type="ChEBI" id="CHEBI:58349"/>
    </ligand>
</feature>
<dbReference type="PANTHER" id="PTHR48099:SF5">
    <property type="entry name" value="C-1-TETRAHYDROFOLATE SYNTHASE, CYTOPLASMIC"/>
    <property type="match status" value="1"/>
</dbReference>
<evidence type="ECO:0000256" key="3">
    <source>
        <dbReference type="ARBA" id="ARBA00022755"/>
    </source>
</evidence>
<evidence type="ECO:0000256" key="9">
    <source>
        <dbReference type="HAMAP-Rule" id="MF_01576"/>
    </source>
</evidence>
<dbReference type="Gene3D" id="3.40.50.720">
    <property type="entry name" value="NAD(P)-binding Rossmann-like Domain"/>
    <property type="match status" value="1"/>
</dbReference>
<comment type="pathway">
    <text evidence="1 9">One-carbon metabolism; tetrahydrofolate interconversion.</text>
</comment>
<name>A0A1G2K4C8_9BACT</name>
<comment type="similarity">
    <text evidence="9">Belongs to the tetrahydrofolate dehydrogenase/cyclohydrolase family.</text>
</comment>
<sequence>MILLDGKTLSQKIFAEMRSELAHIPKKVRLDVVIVGDHPVVEKFVSQKNKAAESIGSDFRIHRFDARITTNELRKKIFDIAHNKTTTGLVVQLPLPENINTQYILNSVIPEKDVDMLSSRAIGNFATGRSHIVPPVVGAVRAFLKEYSLTYAGKSVVLVGSGKLVGRPIAIDLLREHATFSVVDEHTKDISEFIEHADIIISGAGKPKLITADMVKEGVIAIDAGTSESEGKLVGDIDFDGVSKKASYITPVPGGVGPVTVALLFKNLITLAKLQK</sequence>
<dbReference type="InterPro" id="IPR036291">
    <property type="entry name" value="NAD(P)-bd_dom_sf"/>
</dbReference>
<keyword evidence="6 9" id="KW-0560">Oxidoreductase</keyword>
<evidence type="ECO:0000256" key="8">
    <source>
        <dbReference type="ARBA" id="ARBA00023268"/>
    </source>
</evidence>
<dbReference type="Gene3D" id="3.40.50.10860">
    <property type="entry name" value="Leucine Dehydrogenase, chain A, domain 1"/>
    <property type="match status" value="1"/>
</dbReference>
<dbReference type="SUPFAM" id="SSF53223">
    <property type="entry name" value="Aminoacid dehydrogenase-like, N-terminal domain"/>
    <property type="match status" value="1"/>
</dbReference>
<organism evidence="12 13">
    <name type="scientific">Candidatus Sungbacteria bacterium RIFCSPHIGHO2_01_FULL_47_32</name>
    <dbReference type="NCBI Taxonomy" id="1802264"/>
    <lineage>
        <taxon>Bacteria</taxon>
        <taxon>Candidatus Sungiibacteriota</taxon>
    </lineage>
</organism>
<dbReference type="EC" id="1.5.1.5" evidence="9"/>
<comment type="caution">
    <text evidence="9">Lacks conserved residue(s) required for the propagation of feature annotation.</text>
</comment>
<comment type="catalytic activity">
    <reaction evidence="9">
        <text>(6R)-5,10-methylene-5,6,7,8-tetrahydrofolate + NADP(+) = (6R)-5,10-methenyltetrahydrofolate + NADPH</text>
        <dbReference type="Rhea" id="RHEA:22812"/>
        <dbReference type="ChEBI" id="CHEBI:15636"/>
        <dbReference type="ChEBI" id="CHEBI:57455"/>
        <dbReference type="ChEBI" id="CHEBI:57783"/>
        <dbReference type="ChEBI" id="CHEBI:58349"/>
        <dbReference type="EC" id="1.5.1.5"/>
    </reaction>
</comment>
<evidence type="ECO:0000256" key="1">
    <source>
        <dbReference type="ARBA" id="ARBA00004777"/>
    </source>
</evidence>
<dbReference type="Pfam" id="PF00763">
    <property type="entry name" value="THF_DHG_CYH"/>
    <property type="match status" value="1"/>
</dbReference>
<keyword evidence="9" id="KW-0368">Histidine biosynthesis</keyword>
<dbReference type="Proteomes" id="UP000177152">
    <property type="component" value="Unassembled WGS sequence"/>
</dbReference>
<accession>A0A1G2K4C8</accession>
<dbReference type="PANTHER" id="PTHR48099">
    <property type="entry name" value="C-1-TETRAHYDROFOLATE SYNTHASE, CYTOPLASMIC-RELATED"/>
    <property type="match status" value="1"/>
</dbReference>
<dbReference type="GO" id="GO:0035999">
    <property type="term" value="P:tetrahydrofolate interconversion"/>
    <property type="evidence" value="ECO:0007669"/>
    <property type="project" value="UniProtKB-UniRule"/>
</dbReference>
<evidence type="ECO:0000259" key="11">
    <source>
        <dbReference type="Pfam" id="PF02882"/>
    </source>
</evidence>
<dbReference type="CDD" id="cd01080">
    <property type="entry name" value="NAD_bind_m-THF_DH_Cyclohyd"/>
    <property type="match status" value="1"/>
</dbReference>
<evidence type="ECO:0000256" key="6">
    <source>
        <dbReference type="ARBA" id="ARBA00023002"/>
    </source>
</evidence>
<keyword evidence="4 9" id="KW-0378">Hydrolase</keyword>
<evidence type="ECO:0000313" key="13">
    <source>
        <dbReference type="Proteomes" id="UP000177152"/>
    </source>
</evidence>
<dbReference type="EC" id="3.5.4.9" evidence="9"/>
<dbReference type="GO" id="GO:0004488">
    <property type="term" value="F:methylenetetrahydrofolate dehydrogenase (NADP+) activity"/>
    <property type="evidence" value="ECO:0007669"/>
    <property type="project" value="UniProtKB-UniRule"/>
</dbReference>
<feature type="binding site" evidence="9">
    <location>
        <position position="226"/>
    </location>
    <ligand>
        <name>NADP(+)</name>
        <dbReference type="ChEBI" id="CHEBI:58349"/>
    </ligand>
</feature>
<dbReference type="GO" id="GO:0004477">
    <property type="term" value="F:methenyltetrahydrofolate cyclohydrolase activity"/>
    <property type="evidence" value="ECO:0007669"/>
    <property type="project" value="UniProtKB-UniRule"/>
</dbReference>
<feature type="domain" description="Tetrahydrofolate dehydrogenase/cyclohydrolase NAD(P)-binding" evidence="11">
    <location>
        <begin position="139"/>
        <end position="275"/>
    </location>
</feature>
<dbReference type="AlphaFoldDB" id="A0A1G2K4C8"/>
<evidence type="ECO:0000256" key="2">
    <source>
        <dbReference type="ARBA" id="ARBA00022563"/>
    </source>
</evidence>
<dbReference type="PRINTS" id="PR00085">
    <property type="entry name" value="THFDHDRGNASE"/>
</dbReference>
<feature type="domain" description="Tetrahydrofolate dehydrogenase/cyclohydrolase catalytic" evidence="10">
    <location>
        <begin position="4"/>
        <end position="115"/>
    </location>
</feature>
<evidence type="ECO:0000256" key="7">
    <source>
        <dbReference type="ARBA" id="ARBA00023167"/>
    </source>
</evidence>
<comment type="subunit">
    <text evidence="9">Homodimer.</text>
</comment>
<evidence type="ECO:0000256" key="4">
    <source>
        <dbReference type="ARBA" id="ARBA00022801"/>
    </source>
</evidence>
<keyword evidence="3 9" id="KW-0658">Purine biosynthesis</keyword>
<dbReference type="InterPro" id="IPR000672">
    <property type="entry name" value="THF_DH/CycHdrlase"/>
</dbReference>
<gene>
    <name evidence="9" type="primary">folD</name>
    <name evidence="12" type="ORF">A2633_05650</name>
</gene>
<keyword evidence="8 9" id="KW-0511">Multifunctional enzyme</keyword>
<dbReference type="InterPro" id="IPR020630">
    <property type="entry name" value="THF_DH/CycHdrlase_cat_dom"/>
</dbReference>
<comment type="function">
    <text evidence="9">Catalyzes the oxidation of 5,10-methylenetetrahydrofolate to 5,10-methenyltetrahydrofolate and then the hydrolysis of 5,10-methenyltetrahydrofolate to 10-formyltetrahydrofolate.</text>
</comment>
<dbReference type="UniPathway" id="UPA00193"/>
<dbReference type="HAMAP" id="MF_01576">
    <property type="entry name" value="THF_DHG_CYH"/>
    <property type="match status" value="1"/>
</dbReference>
<keyword evidence="2 9" id="KW-0554">One-carbon metabolism</keyword>
<dbReference type="SUPFAM" id="SSF51735">
    <property type="entry name" value="NAD(P)-binding Rossmann-fold domains"/>
    <property type="match status" value="1"/>
</dbReference>